<comment type="similarity">
    <text evidence="3 4">In the C-terminal section; belongs to the PPC synthetase family.</text>
</comment>
<dbReference type="EC" id="6.3.2.5" evidence="3"/>
<evidence type="ECO:0000256" key="3">
    <source>
        <dbReference type="HAMAP-Rule" id="MF_02225"/>
    </source>
</evidence>
<comment type="caution">
    <text evidence="3">Lacks conserved residue(s) required for the propagation of feature annotation.</text>
</comment>
<dbReference type="UniPathway" id="UPA00241">
    <property type="reaction ID" value="UER00353"/>
</dbReference>
<comment type="catalytic activity">
    <reaction evidence="3 4">
        <text>N-[(R)-4-phosphopantothenoyl]-L-cysteine + H(+) = (R)-4'-phosphopantetheine + CO2</text>
        <dbReference type="Rhea" id="RHEA:16793"/>
        <dbReference type="ChEBI" id="CHEBI:15378"/>
        <dbReference type="ChEBI" id="CHEBI:16526"/>
        <dbReference type="ChEBI" id="CHEBI:59458"/>
        <dbReference type="ChEBI" id="CHEBI:61723"/>
        <dbReference type="EC" id="4.1.1.36"/>
    </reaction>
</comment>
<dbReference type="GO" id="GO:0010181">
    <property type="term" value="F:FMN binding"/>
    <property type="evidence" value="ECO:0007669"/>
    <property type="project" value="UniProtKB-UniRule"/>
</dbReference>
<dbReference type="Pfam" id="PF02441">
    <property type="entry name" value="Flavoprotein"/>
    <property type="match status" value="1"/>
</dbReference>
<dbReference type="NCBIfam" id="TIGR00521">
    <property type="entry name" value="coaBC_dfp"/>
    <property type="match status" value="1"/>
</dbReference>
<name>U2ER85_9GAMM</name>
<feature type="domain" description="Flavoprotein" evidence="5">
    <location>
        <begin position="11"/>
        <end position="180"/>
    </location>
</feature>
<dbReference type="GO" id="GO:0004632">
    <property type="term" value="F:phosphopantothenate--cysteine ligase activity"/>
    <property type="evidence" value="ECO:0007669"/>
    <property type="project" value="UniProtKB-UniRule"/>
</dbReference>
<accession>U2ER85</accession>
<dbReference type="GO" id="GO:0015941">
    <property type="term" value="P:pantothenate catabolic process"/>
    <property type="evidence" value="ECO:0007669"/>
    <property type="project" value="InterPro"/>
</dbReference>
<sequence>MFVMSMLAHRKILLGVTGSIAAYKSAVLIRRLVEAGAEVQVVMTESAKRFITPMTLAALSGRAVRESLWDEAAELNMGHIELARWADLIVIAPASADTLARLGAGRADDLLSTVCLASHADVLVAPAMNYVMWAHPATCANVETLAARGVHFVGPAEGELAERETGAGRMVEPEVIRDAIVDYFEAAGGDGVLAGRHVVITAGPTREALDPVRFITNHSSGRMGYALAGACVDAGASVTLVSGPTALDVPAGVERVDVQSAADMHAAVMAVIDSADIFIGAAAVADYRPATTAADKIKKSDGDTSLALTRTRDIIADVAAAHPYLFTLGFAAETTDMQASARSKRERKKLSMVAGNVVGPEHAFGRDDNALFVVWDGGERELAKASKHELADQLVALIAERMAAEVGLLPDSPEGML</sequence>
<feature type="binding site" evidence="3">
    <location>
        <position position="344"/>
    </location>
    <ligand>
        <name>CTP</name>
        <dbReference type="ChEBI" id="CHEBI:37563"/>
    </ligand>
</feature>
<reference evidence="7 8" key="2">
    <citation type="journal article" date="2013" name="PLoS ONE">
        <title>INDIGO - INtegrated Data Warehouse of MIcrobial GenOmes with Examples from the Red Sea Extremophiles.</title>
        <authorList>
            <person name="Alam I."/>
            <person name="Antunes A."/>
            <person name="Kamau A.A."/>
            <person name="Ba Alawi W."/>
            <person name="Kalkatawi M."/>
            <person name="Stingl U."/>
            <person name="Bajic V.B."/>
        </authorList>
    </citation>
    <scope>NUCLEOTIDE SEQUENCE [LARGE SCALE GENOMIC DNA]</scope>
    <source>
        <strain evidence="7 8">E1L3A</strain>
    </source>
</reference>
<comment type="function">
    <text evidence="3">Catalyzes two sequential steps in the biosynthesis of coenzyme A. In the first step cysteine is conjugated to 4'-phosphopantothenate to form 4-phosphopantothenoylcysteine. In the second step the latter compound is decarboxylated to form 4'-phosphopantotheine.</text>
</comment>
<feature type="binding site" evidence="3">
    <location>
        <position position="348"/>
    </location>
    <ligand>
        <name>CTP</name>
        <dbReference type="ChEBI" id="CHEBI:37563"/>
    </ligand>
</feature>
<dbReference type="InterPro" id="IPR036551">
    <property type="entry name" value="Flavin_trans-like"/>
</dbReference>
<dbReference type="eggNOG" id="COG0452">
    <property type="taxonomic scope" value="Bacteria"/>
</dbReference>
<evidence type="ECO:0000256" key="4">
    <source>
        <dbReference type="RuleBase" id="RU364078"/>
    </source>
</evidence>
<dbReference type="InterPro" id="IPR007085">
    <property type="entry name" value="DNA/pantothenate-metab_flavo_C"/>
</dbReference>
<comment type="cofactor">
    <cofactor evidence="3">
        <name>FMN</name>
        <dbReference type="ChEBI" id="CHEBI:58210"/>
    </cofactor>
    <text evidence="3">Binds 1 FMN per subunit.</text>
</comment>
<dbReference type="Proteomes" id="UP000006242">
    <property type="component" value="Unassembled WGS sequence"/>
</dbReference>
<comment type="similarity">
    <text evidence="3 4">In the N-terminal section; belongs to the HFCD (homo-oligomeric flavin containing Cys decarboxylase) superfamily.</text>
</comment>
<evidence type="ECO:0000259" key="5">
    <source>
        <dbReference type="Pfam" id="PF02441"/>
    </source>
</evidence>
<dbReference type="HAMAP" id="MF_02225">
    <property type="entry name" value="CoaBC"/>
    <property type="match status" value="1"/>
</dbReference>
<feature type="region of interest" description="Phosphopantothenate--cysteine ligase" evidence="3">
    <location>
        <begin position="198"/>
        <end position="417"/>
    </location>
</feature>
<keyword evidence="3 4" id="KW-0285">Flavoprotein</keyword>
<feature type="binding site" evidence="3">
    <location>
        <position position="286"/>
    </location>
    <ligand>
        <name>CTP</name>
        <dbReference type="ChEBI" id="CHEBI:37563"/>
    </ligand>
</feature>
<dbReference type="EC" id="4.1.1.36" evidence="3"/>
<dbReference type="GO" id="GO:0015937">
    <property type="term" value="P:coenzyme A biosynthetic process"/>
    <property type="evidence" value="ECO:0007669"/>
    <property type="project" value="UniProtKB-UniRule"/>
</dbReference>
<proteinExistence type="inferred from homology"/>
<dbReference type="AlphaFoldDB" id="U2ER85"/>
<dbReference type="EMBL" id="AFNV02000004">
    <property type="protein sequence ID" value="ERJ20270.1"/>
    <property type="molecule type" value="Genomic_DNA"/>
</dbReference>
<keyword evidence="3" id="KW-0511">Multifunctional enzyme</keyword>
<comment type="cofactor">
    <cofactor evidence="3">
        <name>Mg(2+)</name>
        <dbReference type="ChEBI" id="CHEBI:18420"/>
    </cofactor>
</comment>
<keyword evidence="3 4" id="KW-0288">FMN</keyword>
<feature type="domain" description="DNA/pantothenate metabolism flavoprotein C-terminal" evidence="6">
    <location>
        <begin position="193"/>
        <end position="400"/>
    </location>
</feature>
<comment type="pathway">
    <text evidence="3 4">Cofactor biosynthesis; coenzyme A biosynthesis; CoA from (R)-pantothenate: step 3/5.</text>
</comment>
<keyword evidence="8" id="KW-1185">Reference proteome</keyword>
<reference evidence="7 8" key="1">
    <citation type="journal article" date="2011" name="J. Bacteriol.">
        <title>Genome sequence of Salinisphaera shabanensis, a gammaproteobacterium from the harsh, variable environment of the brine-seawater interface of the Shaban Deep in the Red Sea.</title>
        <authorList>
            <person name="Antunes A."/>
            <person name="Alam I."/>
            <person name="Bajic V.B."/>
            <person name="Stingl U."/>
        </authorList>
    </citation>
    <scope>NUCLEOTIDE SEQUENCE [LARGE SCALE GENOMIC DNA]</scope>
    <source>
        <strain evidence="7 8">E1L3A</strain>
    </source>
</reference>
<dbReference type="InterPro" id="IPR003382">
    <property type="entry name" value="Flavoprotein"/>
</dbReference>
<keyword evidence="3" id="KW-0460">Magnesium</keyword>
<feature type="binding site" evidence="3">
    <location>
        <position position="296"/>
    </location>
    <ligand>
        <name>CTP</name>
        <dbReference type="ChEBI" id="CHEBI:37563"/>
    </ligand>
</feature>
<dbReference type="PANTHER" id="PTHR14359">
    <property type="entry name" value="HOMO-OLIGOMERIC FLAVIN CONTAINING CYS DECARBOXYLASE FAMILY"/>
    <property type="match status" value="1"/>
</dbReference>
<evidence type="ECO:0000313" key="7">
    <source>
        <dbReference type="EMBL" id="ERJ20270.1"/>
    </source>
</evidence>
<dbReference type="SUPFAM" id="SSF102645">
    <property type="entry name" value="CoaB-like"/>
    <property type="match status" value="1"/>
</dbReference>
<keyword evidence="3 4" id="KW-0436">Ligase</keyword>
<dbReference type="GO" id="GO:0046872">
    <property type="term" value="F:metal ion binding"/>
    <property type="evidence" value="ECO:0007669"/>
    <property type="project" value="UniProtKB-KW"/>
</dbReference>
<evidence type="ECO:0000256" key="1">
    <source>
        <dbReference type="ARBA" id="ARBA00022793"/>
    </source>
</evidence>
<comment type="function">
    <text evidence="4">Catalyzes two steps in the biosynthesis of coenzyme A. In the first step cysteine is conjugated to 4'-phosphopantothenate to form 4-phosphopantothenoylcysteine, in the latter compound is decarboxylated to form 4'-phosphopantotheine.</text>
</comment>
<dbReference type="GO" id="GO:0071513">
    <property type="term" value="C:phosphopantothenoylcysteine decarboxylase complex"/>
    <property type="evidence" value="ECO:0007669"/>
    <property type="project" value="TreeGrafter"/>
</dbReference>
<dbReference type="Gene3D" id="3.40.50.10300">
    <property type="entry name" value="CoaB-like"/>
    <property type="match status" value="1"/>
</dbReference>
<evidence type="ECO:0000259" key="6">
    <source>
        <dbReference type="Pfam" id="PF04127"/>
    </source>
</evidence>
<keyword evidence="1 3" id="KW-0210">Decarboxylase</keyword>
<evidence type="ECO:0000256" key="2">
    <source>
        <dbReference type="ARBA" id="ARBA00023239"/>
    </source>
</evidence>
<dbReference type="STRING" id="1033802.SSPSH_000829"/>
<feature type="binding site" evidence="3">
    <location>
        <position position="330"/>
    </location>
    <ligand>
        <name>CTP</name>
        <dbReference type="ChEBI" id="CHEBI:37563"/>
    </ligand>
</feature>
<dbReference type="SUPFAM" id="SSF52507">
    <property type="entry name" value="Homo-oligomeric flavin-containing Cys decarboxylases, HFCD"/>
    <property type="match status" value="1"/>
</dbReference>
<dbReference type="Gene3D" id="3.40.50.1950">
    <property type="entry name" value="Flavin prenyltransferase-like"/>
    <property type="match status" value="1"/>
</dbReference>
<dbReference type="Pfam" id="PF04127">
    <property type="entry name" value="DFP"/>
    <property type="match status" value="1"/>
</dbReference>
<gene>
    <name evidence="3 7" type="primary">coaBC</name>
    <name evidence="7" type="ORF">SSPSH_000829</name>
</gene>
<protein>
    <recommendedName>
        <fullName evidence="3">Coenzyme A biosynthesis bifunctional protein CoaBC</fullName>
    </recommendedName>
    <alternativeName>
        <fullName evidence="3">DNA/pantothenate metabolism flavoprotein</fullName>
    </alternativeName>
    <alternativeName>
        <fullName evidence="3">Phosphopantothenoylcysteine synthetase/decarboxylase</fullName>
        <shortName evidence="3">PPCS-PPCDC</shortName>
    </alternativeName>
    <domain>
        <recommendedName>
            <fullName evidence="3">Phosphopantothenoylcysteine decarboxylase</fullName>
            <shortName evidence="3">PPC decarboxylase</shortName>
            <shortName evidence="3">PPC-DC</shortName>
            <ecNumber evidence="3">4.1.1.36</ecNumber>
        </recommendedName>
        <alternativeName>
            <fullName evidence="3">CoaC</fullName>
        </alternativeName>
    </domain>
    <domain>
        <recommendedName>
            <fullName evidence="3">Phosphopantothenate--cysteine ligase</fullName>
            <ecNumber evidence="3">6.3.2.5</ecNumber>
        </recommendedName>
        <alternativeName>
            <fullName evidence="3">CoaB</fullName>
        </alternativeName>
        <alternativeName>
            <fullName evidence="3">Phosphopantothenoylcysteine synthetase</fullName>
            <shortName evidence="3">PPC synthetase</shortName>
            <shortName evidence="3">PPC-S</shortName>
        </alternativeName>
    </domain>
</protein>
<keyword evidence="3" id="KW-0479">Metal-binding</keyword>
<comment type="pathway">
    <text evidence="3 4">Cofactor biosynthesis; coenzyme A biosynthesis; CoA from (R)-pantothenate: step 2/5.</text>
</comment>
<feature type="region of interest" description="Phosphopantothenoylcysteine decarboxylase" evidence="3">
    <location>
        <begin position="1"/>
        <end position="197"/>
    </location>
</feature>
<dbReference type="InterPro" id="IPR005252">
    <property type="entry name" value="CoaBC"/>
</dbReference>
<keyword evidence="2 3" id="KW-0456">Lyase</keyword>
<comment type="caution">
    <text evidence="7">The sequence shown here is derived from an EMBL/GenBank/DDBJ whole genome shotgun (WGS) entry which is preliminary data.</text>
</comment>
<comment type="catalytic activity">
    <reaction evidence="3 4">
        <text>(R)-4'-phosphopantothenate + L-cysteine + CTP = N-[(R)-4-phosphopantothenoyl]-L-cysteine + CMP + diphosphate + H(+)</text>
        <dbReference type="Rhea" id="RHEA:19397"/>
        <dbReference type="ChEBI" id="CHEBI:10986"/>
        <dbReference type="ChEBI" id="CHEBI:15378"/>
        <dbReference type="ChEBI" id="CHEBI:33019"/>
        <dbReference type="ChEBI" id="CHEBI:35235"/>
        <dbReference type="ChEBI" id="CHEBI:37563"/>
        <dbReference type="ChEBI" id="CHEBI:59458"/>
        <dbReference type="ChEBI" id="CHEBI:60377"/>
        <dbReference type="EC" id="6.3.2.5"/>
    </reaction>
</comment>
<dbReference type="GO" id="GO:0004633">
    <property type="term" value="F:phosphopantothenoylcysteine decarboxylase activity"/>
    <property type="evidence" value="ECO:0007669"/>
    <property type="project" value="UniProtKB-UniRule"/>
</dbReference>
<dbReference type="InterPro" id="IPR035929">
    <property type="entry name" value="CoaB-like_sf"/>
</dbReference>
<evidence type="ECO:0000313" key="8">
    <source>
        <dbReference type="Proteomes" id="UP000006242"/>
    </source>
</evidence>
<organism evidence="7 8">
    <name type="scientific">Salinisphaera shabanensis E1L3A</name>
    <dbReference type="NCBI Taxonomy" id="1033802"/>
    <lineage>
        <taxon>Bacteria</taxon>
        <taxon>Pseudomonadati</taxon>
        <taxon>Pseudomonadota</taxon>
        <taxon>Gammaproteobacteria</taxon>
        <taxon>Salinisphaerales</taxon>
        <taxon>Salinisphaeraceae</taxon>
        <taxon>Salinisphaera</taxon>
    </lineage>
</organism>
<dbReference type="PANTHER" id="PTHR14359:SF6">
    <property type="entry name" value="PHOSPHOPANTOTHENOYLCYSTEINE DECARBOXYLASE"/>
    <property type="match status" value="1"/>
</dbReference>